<feature type="non-terminal residue" evidence="12">
    <location>
        <position position="258"/>
    </location>
</feature>
<dbReference type="PANTHER" id="PTHR24343:SF558">
    <property type="entry name" value="PROTEIN KINASE DOMAIN-CONTAINING PROTEIN"/>
    <property type="match status" value="1"/>
</dbReference>
<keyword evidence="6 9" id="KW-0067">ATP-binding</keyword>
<dbReference type="GO" id="GO:0005829">
    <property type="term" value="C:cytosol"/>
    <property type="evidence" value="ECO:0007669"/>
    <property type="project" value="TreeGrafter"/>
</dbReference>
<dbReference type="SUPFAM" id="SSF56112">
    <property type="entry name" value="Protein kinase-like (PK-like)"/>
    <property type="match status" value="1"/>
</dbReference>
<dbReference type="PANTHER" id="PTHR24343">
    <property type="entry name" value="SERINE/THREONINE KINASE"/>
    <property type="match status" value="1"/>
</dbReference>
<protein>
    <recommendedName>
        <fullName evidence="1">non-specific serine/threonine protein kinase</fullName>
        <ecNumber evidence="1">2.7.11.1</ecNumber>
    </recommendedName>
</protein>
<comment type="catalytic activity">
    <reaction evidence="8">
        <text>L-seryl-[protein] + ATP = O-phospho-L-seryl-[protein] + ADP + H(+)</text>
        <dbReference type="Rhea" id="RHEA:17989"/>
        <dbReference type="Rhea" id="RHEA-COMP:9863"/>
        <dbReference type="Rhea" id="RHEA-COMP:11604"/>
        <dbReference type="ChEBI" id="CHEBI:15378"/>
        <dbReference type="ChEBI" id="CHEBI:29999"/>
        <dbReference type="ChEBI" id="CHEBI:30616"/>
        <dbReference type="ChEBI" id="CHEBI:83421"/>
        <dbReference type="ChEBI" id="CHEBI:456216"/>
        <dbReference type="EC" id="2.7.11.1"/>
    </reaction>
</comment>
<keyword evidence="13" id="KW-1185">Reference proteome</keyword>
<dbReference type="PROSITE" id="PS00107">
    <property type="entry name" value="PROTEIN_KINASE_ATP"/>
    <property type="match status" value="1"/>
</dbReference>
<evidence type="ECO:0000259" key="11">
    <source>
        <dbReference type="PROSITE" id="PS50011"/>
    </source>
</evidence>
<evidence type="ECO:0000256" key="3">
    <source>
        <dbReference type="ARBA" id="ARBA00022679"/>
    </source>
</evidence>
<evidence type="ECO:0000256" key="7">
    <source>
        <dbReference type="ARBA" id="ARBA00047899"/>
    </source>
</evidence>
<name>A0A4V1IU59_9FUNG</name>
<keyword evidence="3" id="KW-0808">Transferase</keyword>
<sequence>ETASPRKGISRSGSEIGLAEKYGRLSETLGRGAHAVVRLAHKRLGGHGDGADLLFAVKEFRKRRKQESSKEYVKKVIAEFCVSSSLRHLNVVETLDLIQDGRKRWCQVMEYMPGGDVYTRLSADPPLELYEVTCWFKQLMAGLTYIHGMGVAHRDLKAENLLLSRHHRILKITDFGVSEVIQNPFERTSHKVHGRCGSQPYMAPEIWQSVHRSDVYDATKVDIWAAAVVFYTLRFRSVPWRAALPDDEWYQKYLHFRQ</sequence>
<comment type="similarity">
    <text evidence="10">Belongs to the protein kinase superfamily.</text>
</comment>
<dbReference type="STRING" id="1555241.A0A4V1IU59"/>
<dbReference type="InterPro" id="IPR008271">
    <property type="entry name" value="Ser/Thr_kinase_AS"/>
</dbReference>
<evidence type="ECO:0000256" key="6">
    <source>
        <dbReference type="ARBA" id="ARBA00022840"/>
    </source>
</evidence>
<dbReference type="OrthoDB" id="6513151at2759"/>
<keyword evidence="2 10" id="KW-0723">Serine/threonine-protein kinase</keyword>
<accession>A0A4V1IU59</accession>
<reference evidence="13" key="1">
    <citation type="journal article" date="2018" name="Nat. Microbiol.">
        <title>Leveraging single-cell genomics to expand the fungal tree of life.</title>
        <authorList>
            <person name="Ahrendt S.R."/>
            <person name="Quandt C.A."/>
            <person name="Ciobanu D."/>
            <person name="Clum A."/>
            <person name="Salamov A."/>
            <person name="Andreopoulos B."/>
            <person name="Cheng J.F."/>
            <person name="Woyke T."/>
            <person name="Pelin A."/>
            <person name="Henrissat B."/>
            <person name="Reynolds N.K."/>
            <person name="Benny G.L."/>
            <person name="Smith M.E."/>
            <person name="James T.Y."/>
            <person name="Grigoriev I.V."/>
        </authorList>
    </citation>
    <scope>NUCLEOTIDE SEQUENCE [LARGE SCALE GENOMIC DNA]</scope>
    <source>
        <strain evidence="13">ATCC 52028</strain>
    </source>
</reference>
<comment type="catalytic activity">
    <reaction evidence="7">
        <text>L-threonyl-[protein] + ATP = O-phospho-L-threonyl-[protein] + ADP + H(+)</text>
        <dbReference type="Rhea" id="RHEA:46608"/>
        <dbReference type="Rhea" id="RHEA-COMP:11060"/>
        <dbReference type="Rhea" id="RHEA-COMP:11605"/>
        <dbReference type="ChEBI" id="CHEBI:15378"/>
        <dbReference type="ChEBI" id="CHEBI:30013"/>
        <dbReference type="ChEBI" id="CHEBI:30616"/>
        <dbReference type="ChEBI" id="CHEBI:61977"/>
        <dbReference type="ChEBI" id="CHEBI:456216"/>
        <dbReference type="EC" id="2.7.11.1"/>
    </reaction>
</comment>
<dbReference type="Proteomes" id="UP000274922">
    <property type="component" value="Unassembled WGS sequence"/>
</dbReference>
<dbReference type="Pfam" id="PF00069">
    <property type="entry name" value="Pkinase"/>
    <property type="match status" value="1"/>
</dbReference>
<dbReference type="Gene3D" id="1.10.510.10">
    <property type="entry name" value="Transferase(Phosphotransferase) domain 1"/>
    <property type="match status" value="1"/>
</dbReference>
<evidence type="ECO:0000256" key="4">
    <source>
        <dbReference type="ARBA" id="ARBA00022741"/>
    </source>
</evidence>
<evidence type="ECO:0000313" key="12">
    <source>
        <dbReference type="EMBL" id="RKO99418.1"/>
    </source>
</evidence>
<dbReference type="AlphaFoldDB" id="A0A4V1IU59"/>
<dbReference type="SMART" id="SM00220">
    <property type="entry name" value="S_TKc"/>
    <property type="match status" value="1"/>
</dbReference>
<dbReference type="InterPro" id="IPR011009">
    <property type="entry name" value="Kinase-like_dom_sf"/>
</dbReference>
<evidence type="ECO:0000256" key="10">
    <source>
        <dbReference type="RuleBase" id="RU000304"/>
    </source>
</evidence>
<evidence type="ECO:0000313" key="13">
    <source>
        <dbReference type="Proteomes" id="UP000274922"/>
    </source>
</evidence>
<gene>
    <name evidence="12" type="ORF">CXG81DRAFT_5073</name>
</gene>
<keyword evidence="4 9" id="KW-0547">Nucleotide-binding</keyword>
<evidence type="ECO:0000256" key="9">
    <source>
        <dbReference type="PROSITE-ProRule" id="PRU10141"/>
    </source>
</evidence>
<feature type="non-terminal residue" evidence="12">
    <location>
        <position position="1"/>
    </location>
</feature>
<keyword evidence="5" id="KW-0418">Kinase</keyword>
<evidence type="ECO:0000256" key="1">
    <source>
        <dbReference type="ARBA" id="ARBA00012513"/>
    </source>
</evidence>
<feature type="domain" description="Protein kinase" evidence="11">
    <location>
        <begin position="23"/>
        <end position="258"/>
    </location>
</feature>
<dbReference type="InterPro" id="IPR000719">
    <property type="entry name" value="Prot_kinase_dom"/>
</dbReference>
<evidence type="ECO:0000256" key="5">
    <source>
        <dbReference type="ARBA" id="ARBA00022777"/>
    </source>
</evidence>
<feature type="binding site" evidence="9">
    <location>
        <position position="58"/>
    </location>
    <ligand>
        <name>ATP</name>
        <dbReference type="ChEBI" id="CHEBI:30616"/>
    </ligand>
</feature>
<dbReference type="PROSITE" id="PS00108">
    <property type="entry name" value="PROTEIN_KINASE_ST"/>
    <property type="match status" value="1"/>
</dbReference>
<dbReference type="EMBL" id="ML014286">
    <property type="protein sequence ID" value="RKO99418.1"/>
    <property type="molecule type" value="Genomic_DNA"/>
</dbReference>
<dbReference type="GO" id="GO:0004674">
    <property type="term" value="F:protein serine/threonine kinase activity"/>
    <property type="evidence" value="ECO:0007669"/>
    <property type="project" value="UniProtKB-KW"/>
</dbReference>
<dbReference type="EC" id="2.7.11.1" evidence="1"/>
<dbReference type="GO" id="GO:0005524">
    <property type="term" value="F:ATP binding"/>
    <property type="evidence" value="ECO:0007669"/>
    <property type="project" value="UniProtKB-UniRule"/>
</dbReference>
<dbReference type="PROSITE" id="PS50011">
    <property type="entry name" value="PROTEIN_KINASE_DOM"/>
    <property type="match status" value="1"/>
</dbReference>
<evidence type="ECO:0000256" key="8">
    <source>
        <dbReference type="ARBA" id="ARBA00048679"/>
    </source>
</evidence>
<dbReference type="InterPro" id="IPR017441">
    <property type="entry name" value="Protein_kinase_ATP_BS"/>
</dbReference>
<proteinExistence type="inferred from homology"/>
<organism evidence="12 13">
    <name type="scientific">Caulochytrium protostelioides</name>
    <dbReference type="NCBI Taxonomy" id="1555241"/>
    <lineage>
        <taxon>Eukaryota</taxon>
        <taxon>Fungi</taxon>
        <taxon>Fungi incertae sedis</taxon>
        <taxon>Chytridiomycota</taxon>
        <taxon>Chytridiomycota incertae sedis</taxon>
        <taxon>Chytridiomycetes</taxon>
        <taxon>Caulochytriales</taxon>
        <taxon>Caulochytriaceae</taxon>
        <taxon>Caulochytrium</taxon>
    </lineage>
</organism>
<evidence type="ECO:0000256" key="2">
    <source>
        <dbReference type="ARBA" id="ARBA00022527"/>
    </source>
</evidence>